<feature type="transmembrane region" description="Helical" evidence="1">
    <location>
        <begin position="12"/>
        <end position="40"/>
    </location>
</feature>
<gene>
    <name evidence="2" type="ORF">P8X34_11580</name>
</gene>
<keyword evidence="1" id="KW-0472">Membrane</keyword>
<evidence type="ECO:0000313" key="2">
    <source>
        <dbReference type="EMBL" id="MFA4805366.1"/>
    </source>
</evidence>
<sequence length="131" mass="15213">MRSKLLIPSITALIAIFAGSYVVRWIFAILTAGILFAYSIEGWEPKLRRSRREGFSEEEVKRLAKIVARSRYSEVSRRIIRDHILEAYHLLGYEYSQLGENPPEGLKVLNEPENFMSKLEDSLRLLEEEVK</sequence>
<evidence type="ECO:0000313" key="3">
    <source>
        <dbReference type="Proteomes" id="UP001571980"/>
    </source>
</evidence>
<name>A0ABV4T674_9EURY</name>
<accession>A0ABV4T674</accession>
<proteinExistence type="predicted"/>
<keyword evidence="1" id="KW-0812">Transmembrane</keyword>
<dbReference type="RefSeq" id="WP_068321002.1">
    <property type="nucleotide sequence ID" value="NZ_CP010835.1"/>
</dbReference>
<dbReference type="GeneID" id="28490842"/>
<comment type="caution">
    <text evidence="2">The sequence shown here is derived from an EMBL/GenBank/DDBJ whole genome shotgun (WGS) entry which is preliminary data.</text>
</comment>
<dbReference type="Proteomes" id="UP001571980">
    <property type="component" value="Unassembled WGS sequence"/>
</dbReference>
<evidence type="ECO:0000256" key="1">
    <source>
        <dbReference type="SAM" id="Phobius"/>
    </source>
</evidence>
<keyword evidence="1" id="KW-1133">Transmembrane helix</keyword>
<reference evidence="2 3" key="1">
    <citation type="submission" date="2023-03" db="EMBL/GenBank/DDBJ databases">
        <title>Speciation in Pyrococcus: adaptation to high temperature as a mechanism.</title>
        <authorList>
            <person name="Gu J."/>
        </authorList>
    </citation>
    <scope>NUCLEOTIDE SEQUENCE [LARGE SCALE GENOMIC DNA]</scope>
    <source>
        <strain evidence="2 3">LMOA34</strain>
    </source>
</reference>
<keyword evidence="3" id="KW-1185">Reference proteome</keyword>
<dbReference type="EMBL" id="JARRIG010000008">
    <property type="protein sequence ID" value="MFA4805366.1"/>
    <property type="molecule type" value="Genomic_DNA"/>
</dbReference>
<organism evidence="2 3">
    <name type="scientific">Pyrococcus kukulkanii</name>
    <dbReference type="NCBI Taxonomy" id="1609559"/>
    <lineage>
        <taxon>Archaea</taxon>
        <taxon>Methanobacteriati</taxon>
        <taxon>Methanobacteriota</taxon>
        <taxon>Thermococci</taxon>
        <taxon>Thermococcales</taxon>
        <taxon>Thermococcaceae</taxon>
        <taxon>Pyrococcus</taxon>
    </lineage>
</organism>
<protein>
    <submittedName>
        <fullName evidence="2">Uncharacterized protein</fullName>
    </submittedName>
</protein>